<evidence type="ECO:0000313" key="16">
    <source>
        <dbReference type="EMBL" id="SOC24269.1"/>
    </source>
</evidence>
<dbReference type="GO" id="GO:0004315">
    <property type="term" value="F:3-oxoacyl-[acyl-carrier-protein] synthase activity"/>
    <property type="evidence" value="ECO:0007669"/>
    <property type="project" value="UniProtKB-UniRule"/>
</dbReference>
<evidence type="ECO:0000256" key="10">
    <source>
        <dbReference type="ARBA" id="ARBA00023315"/>
    </source>
</evidence>
<evidence type="ECO:0000256" key="2">
    <source>
        <dbReference type="ARBA" id="ARBA00008467"/>
    </source>
</evidence>
<reference evidence="16 17" key="2">
    <citation type="submission" date="2017-08" db="EMBL/GenBank/DDBJ databases">
        <authorList>
            <person name="de Groot N.N."/>
        </authorList>
    </citation>
    <scope>NUCLEOTIDE SEQUENCE [LARGE SCALE GENOMIC DNA]</scope>
    <source>
        <strain evidence="16 17">USBA 78</strain>
    </source>
</reference>
<dbReference type="InterPro" id="IPR020841">
    <property type="entry name" value="PKS_Beta-ketoAc_synthase_dom"/>
</dbReference>
<dbReference type="GO" id="GO:0006633">
    <property type="term" value="P:fatty acid biosynthetic process"/>
    <property type="evidence" value="ECO:0007669"/>
    <property type="project" value="UniProtKB-UniRule"/>
</dbReference>
<organism evidence="15 18">
    <name type="scientific">Thalassospira xiamenensis</name>
    <dbReference type="NCBI Taxonomy" id="220697"/>
    <lineage>
        <taxon>Bacteria</taxon>
        <taxon>Pseudomonadati</taxon>
        <taxon>Pseudomonadota</taxon>
        <taxon>Alphaproteobacteria</taxon>
        <taxon>Rhodospirillales</taxon>
        <taxon>Thalassospiraceae</taxon>
        <taxon>Thalassospira</taxon>
    </lineage>
</organism>
<dbReference type="CDD" id="cd00834">
    <property type="entry name" value="KAS_I_II"/>
    <property type="match status" value="1"/>
</dbReference>
<dbReference type="NCBIfam" id="NF004970">
    <property type="entry name" value="PRK06333.1"/>
    <property type="match status" value="1"/>
</dbReference>
<keyword evidence="7" id="KW-0276">Fatty acid metabolism</keyword>
<dbReference type="InterPro" id="IPR016039">
    <property type="entry name" value="Thiolase-like"/>
</dbReference>
<dbReference type="Pfam" id="PF00109">
    <property type="entry name" value="ketoacyl-synt"/>
    <property type="match status" value="1"/>
</dbReference>
<keyword evidence="5 11" id="KW-0444">Lipid biosynthesis</keyword>
<comment type="catalytic activity">
    <reaction evidence="11">
        <text>a fatty acyl-[ACP] + malonyl-[ACP] + H(+) = a 3-oxoacyl-[ACP] + holo-[ACP] + CO2</text>
        <dbReference type="Rhea" id="RHEA:22836"/>
        <dbReference type="Rhea" id="RHEA-COMP:9623"/>
        <dbReference type="Rhea" id="RHEA-COMP:9685"/>
        <dbReference type="Rhea" id="RHEA-COMP:9916"/>
        <dbReference type="Rhea" id="RHEA-COMP:14125"/>
        <dbReference type="ChEBI" id="CHEBI:15378"/>
        <dbReference type="ChEBI" id="CHEBI:16526"/>
        <dbReference type="ChEBI" id="CHEBI:64479"/>
        <dbReference type="ChEBI" id="CHEBI:78449"/>
        <dbReference type="ChEBI" id="CHEBI:78776"/>
        <dbReference type="ChEBI" id="CHEBI:138651"/>
    </reaction>
</comment>
<sequence>MRRVVVTGIGAVTPLASGAQNTWQKLLDSQSGIKSIDTFDVSDIPAKIAGLVPRGVGDGLFNAEDHVSVKDMKKMDDFIVYGVAAADQALADSGWKPETDEDQENTGVLIGSGIGGLPKISEATELVNNGKTRRVSPFFIPSCLINLVSGQVSIKHGLKGPNHAVVTACSTGAHAIGDASRMIMLGDADVMVAGGAEAAVCRLGMAGFAAARALSTGYNDTPTEASRPWDQGRDGFVMGEGAGCVVLEEYEHAKARGAKIYAEVAGYGMSGDAYHITAPAEDGNGGFRSMRNALRNAGINPEDVDYVNAHGTSTPLGDEIELGAVKRLFGDSVSKLSMSSTKSATGHLLGAAGAIEAVFSILAIHEGVVPPTLNLRNPSEACLGIDLVPLEAKKRKVNVALSNSFGFGGTNASLVFKGV</sequence>
<dbReference type="InterPro" id="IPR017568">
    <property type="entry name" value="3-oxoacyl-ACP_synth-2"/>
</dbReference>
<dbReference type="Gene3D" id="3.40.47.10">
    <property type="match status" value="1"/>
</dbReference>
<dbReference type="NCBIfam" id="NF005589">
    <property type="entry name" value="PRK07314.1"/>
    <property type="match status" value="1"/>
</dbReference>
<dbReference type="EMBL" id="OBMM01000004">
    <property type="protein sequence ID" value="SOC24269.1"/>
    <property type="molecule type" value="Genomic_DNA"/>
</dbReference>
<dbReference type="PANTHER" id="PTHR11712:SF336">
    <property type="entry name" value="3-OXOACYL-[ACYL-CARRIER-PROTEIN] SYNTHASE, MITOCHONDRIAL"/>
    <property type="match status" value="1"/>
</dbReference>
<evidence type="ECO:0000259" key="14">
    <source>
        <dbReference type="PROSITE" id="PS52004"/>
    </source>
</evidence>
<dbReference type="PANTHER" id="PTHR11712">
    <property type="entry name" value="POLYKETIDE SYNTHASE-RELATED"/>
    <property type="match status" value="1"/>
</dbReference>
<evidence type="ECO:0000256" key="1">
    <source>
        <dbReference type="ARBA" id="ARBA00005194"/>
    </source>
</evidence>
<keyword evidence="6 11" id="KW-0808">Transferase</keyword>
<proteinExistence type="inferred from homology"/>
<dbReference type="PROSITE" id="PS00606">
    <property type="entry name" value="KS3_1"/>
    <property type="match status" value="1"/>
</dbReference>
<evidence type="ECO:0000256" key="13">
    <source>
        <dbReference type="RuleBase" id="RU003694"/>
    </source>
</evidence>
<keyword evidence="8" id="KW-0443">Lipid metabolism</keyword>
<protein>
    <recommendedName>
        <fullName evidence="4 11">3-oxoacyl-[acyl-carrier-protein] synthase 2</fullName>
        <ecNumber evidence="3 11">2.3.1.179</ecNumber>
    </recommendedName>
</protein>
<dbReference type="InterPro" id="IPR014030">
    <property type="entry name" value="Ketoacyl_synth_N"/>
</dbReference>
<dbReference type="PROSITE" id="PS52004">
    <property type="entry name" value="KS3_2"/>
    <property type="match status" value="1"/>
</dbReference>
<dbReference type="EMBL" id="JPWJ01000004">
    <property type="protein sequence ID" value="RCK50995.1"/>
    <property type="molecule type" value="Genomic_DNA"/>
</dbReference>
<keyword evidence="9 11" id="KW-0275">Fatty acid biosynthesis</keyword>
<evidence type="ECO:0000256" key="12">
    <source>
        <dbReference type="PIRSR" id="PIRSR000447-1"/>
    </source>
</evidence>
<comment type="similarity">
    <text evidence="2 11 13">Belongs to the thiolase-like superfamily. Beta-ketoacyl-ACP synthases family.</text>
</comment>
<dbReference type="InterPro" id="IPR000794">
    <property type="entry name" value="Beta-ketoacyl_synthase"/>
</dbReference>
<evidence type="ECO:0000256" key="7">
    <source>
        <dbReference type="ARBA" id="ARBA00022832"/>
    </source>
</evidence>
<dbReference type="EC" id="2.3.1.179" evidence="3 11"/>
<evidence type="ECO:0000256" key="6">
    <source>
        <dbReference type="ARBA" id="ARBA00022679"/>
    </source>
</evidence>
<dbReference type="AlphaFoldDB" id="A0A154KUV1"/>
<evidence type="ECO:0000256" key="3">
    <source>
        <dbReference type="ARBA" id="ARBA00012356"/>
    </source>
</evidence>
<dbReference type="Proteomes" id="UP000252266">
    <property type="component" value="Unassembled WGS sequence"/>
</dbReference>
<feature type="domain" description="Ketosynthase family 3 (KS3)" evidence="14">
    <location>
        <begin position="1"/>
        <end position="418"/>
    </location>
</feature>
<evidence type="ECO:0000256" key="8">
    <source>
        <dbReference type="ARBA" id="ARBA00023098"/>
    </source>
</evidence>
<evidence type="ECO:0000256" key="4">
    <source>
        <dbReference type="ARBA" id="ARBA00014657"/>
    </source>
</evidence>
<comment type="function">
    <text evidence="11">Involved in the type II fatty acid elongation cycle. Catalyzes the elongation of a wide range of acyl-ACP by the addition of two carbons from malonyl-ACP to an acyl acceptor. Can efficiently catalyze the conversion of palmitoleoyl-ACP (cis-hexadec-9-enoyl-ACP) to cis-vaccenoyl-ACP (cis-octadec-11-enoyl-ACP), an essential step in the thermal regulation of fatty acid composition.</text>
</comment>
<name>A0A154KUV1_9PROT</name>
<comment type="catalytic activity">
    <reaction evidence="11">
        <text>(9Z)-hexadecenoyl-[ACP] + malonyl-[ACP] + H(+) = 3-oxo-(11Z)-octadecenoyl-[ACP] + holo-[ACP] + CO2</text>
        <dbReference type="Rhea" id="RHEA:55040"/>
        <dbReference type="Rhea" id="RHEA-COMP:9623"/>
        <dbReference type="Rhea" id="RHEA-COMP:9685"/>
        <dbReference type="Rhea" id="RHEA-COMP:10800"/>
        <dbReference type="Rhea" id="RHEA-COMP:14074"/>
        <dbReference type="ChEBI" id="CHEBI:15378"/>
        <dbReference type="ChEBI" id="CHEBI:16526"/>
        <dbReference type="ChEBI" id="CHEBI:64479"/>
        <dbReference type="ChEBI" id="CHEBI:78449"/>
        <dbReference type="ChEBI" id="CHEBI:83989"/>
        <dbReference type="ChEBI" id="CHEBI:138538"/>
        <dbReference type="EC" id="2.3.1.179"/>
    </reaction>
</comment>
<reference evidence="15 18" key="1">
    <citation type="submission" date="2014-07" db="EMBL/GenBank/DDBJ databases">
        <title>Draft genome sequence of Thalassospira xiamenensis IB13.</title>
        <authorList>
            <person name="Lai Q."/>
            <person name="Shao Z."/>
        </authorList>
    </citation>
    <scope>NUCLEOTIDE SEQUENCE [LARGE SCALE GENOMIC DNA]</scope>
    <source>
        <strain evidence="15 18">IB13</strain>
    </source>
</reference>
<dbReference type="NCBIfam" id="TIGR03150">
    <property type="entry name" value="fabF"/>
    <property type="match status" value="1"/>
</dbReference>
<dbReference type="UniPathway" id="UPA00094"/>
<dbReference type="InterPro" id="IPR018201">
    <property type="entry name" value="Ketoacyl_synth_AS"/>
</dbReference>
<feature type="active site" description="For beta-ketoacyl synthase activity" evidence="12">
    <location>
        <position position="169"/>
    </location>
</feature>
<dbReference type="RefSeq" id="WP_062951948.1">
    <property type="nucleotide sequence ID" value="NZ_JALLPZ010000003.1"/>
</dbReference>
<keyword evidence="10 11" id="KW-0012">Acyltransferase</keyword>
<comment type="pathway">
    <text evidence="1 11">Lipid metabolism; fatty acid biosynthesis.</text>
</comment>
<dbReference type="SMART" id="SM00825">
    <property type="entry name" value="PKS_KS"/>
    <property type="match status" value="1"/>
</dbReference>
<evidence type="ECO:0000256" key="9">
    <source>
        <dbReference type="ARBA" id="ARBA00023160"/>
    </source>
</evidence>
<dbReference type="FunFam" id="3.40.47.10:FF:000024">
    <property type="entry name" value="3-oxoacyl-[acyl-carrier-protein] synthase, mitochondrial"/>
    <property type="match status" value="1"/>
</dbReference>
<accession>A0A154KUV1</accession>
<evidence type="ECO:0000256" key="5">
    <source>
        <dbReference type="ARBA" id="ARBA00022516"/>
    </source>
</evidence>
<evidence type="ECO:0000313" key="15">
    <source>
        <dbReference type="EMBL" id="RCK50995.1"/>
    </source>
</evidence>
<dbReference type="PIRSF" id="PIRSF000447">
    <property type="entry name" value="KAS_II"/>
    <property type="match status" value="1"/>
</dbReference>
<dbReference type="Proteomes" id="UP000219068">
    <property type="component" value="Unassembled WGS sequence"/>
</dbReference>
<dbReference type="FunFam" id="3.40.47.10:FF:000015">
    <property type="entry name" value="3-oxoacyl-[acyl-carrier-protein] synthase, mitochondrial"/>
    <property type="match status" value="1"/>
</dbReference>
<gene>
    <name evidence="16" type="ORF">SAMN05428964_104296</name>
    <name evidence="15" type="ORF">TH44_09510</name>
</gene>
<dbReference type="Pfam" id="PF02801">
    <property type="entry name" value="Ketoacyl-synt_C"/>
    <property type="match status" value="1"/>
</dbReference>
<evidence type="ECO:0000313" key="17">
    <source>
        <dbReference type="Proteomes" id="UP000219068"/>
    </source>
</evidence>
<evidence type="ECO:0000256" key="11">
    <source>
        <dbReference type="PIRNR" id="PIRNR000447"/>
    </source>
</evidence>
<dbReference type="SUPFAM" id="SSF53901">
    <property type="entry name" value="Thiolase-like"/>
    <property type="match status" value="2"/>
</dbReference>
<evidence type="ECO:0000313" key="18">
    <source>
        <dbReference type="Proteomes" id="UP000252266"/>
    </source>
</evidence>
<dbReference type="InterPro" id="IPR014031">
    <property type="entry name" value="Ketoacyl_synth_C"/>
</dbReference>